<sequence length="151" mass="16774">MQSKTLFLLGLCTIFSTTASALPLDSKGVKQRLSQAAKQKVFQGKIDLDALVSNDSNDLIVEYNIPSSSVPSGLERRSYIATNKKNLQTRFNRAGGVQVLRDYNNLPLAFYRISNRDALIALLNDPNVKAVYPNRINRTTTTESLPLIRVC</sequence>
<dbReference type="EMBL" id="JMOD01000033">
    <property type="protein sequence ID" value="KCY18456.1"/>
    <property type="molecule type" value="Genomic_DNA"/>
</dbReference>
<name>A0A062II23_ACIBA</name>
<proteinExistence type="predicted"/>
<evidence type="ECO:0000256" key="1">
    <source>
        <dbReference type="SAM" id="SignalP"/>
    </source>
</evidence>
<evidence type="ECO:0000313" key="2">
    <source>
        <dbReference type="EMBL" id="KCY18456.1"/>
    </source>
</evidence>
<dbReference type="PATRIC" id="fig|1310697.3.peg.1972"/>
<keyword evidence="1" id="KW-0732">Signal</keyword>
<keyword evidence="2" id="KW-0645">Protease</keyword>
<feature type="signal peptide" evidence="1">
    <location>
        <begin position="1"/>
        <end position="21"/>
    </location>
</feature>
<feature type="chain" id="PRO_5001615824" evidence="1">
    <location>
        <begin position="22"/>
        <end position="151"/>
    </location>
</feature>
<evidence type="ECO:0000313" key="3">
    <source>
        <dbReference type="Proteomes" id="UP000027327"/>
    </source>
</evidence>
<gene>
    <name evidence="2" type="ORF">J596_2048</name>
</gene>
<dbReference type="Proteomes" id="UP000027327">
    <property type="component" value="Unassembled WGS sequence"/>
</dbReference>
<dbReference type="GO" id="GO:0008233">
    <property type="term" value="F:peptidase activity"/>
    <property type="evidence" value="ECO:0007669"/>
    <property type="project" value="UniProtKB-KW"/>
</dbReference>
<keyword evidence="2" id="KW-0378">Hydrolase</keyword>
<reference evidence="2 3" key="1">
    <citation type="submission" date="2014-04" db="EMBL/GenBank/DDBJ databases">
        <title>Comparative genomics and transcriptomics to identify genetic mechanisms underlying the emergence of carbapenem resistant Acinetobacter baumannii (CRAb).</title>
        <authorList>
            <person name="Harris A.D."/>
            <person name="Johnson K.J."/>
            <person name="George J."/>
            <person name="Nadendla S."/>
            <person name="Daugherty S.C."/>
            <person name="Parankush S."/>
            <person name="Sadzewicz L."/>
            <person name="Tallon L."/>
            <person name="Sengamalay N."/>
            <person name="Hazen T.H."/>
            <person name="Rasko D.A."/>
        </authorList>
    </citation>
    <scope>NUCLEOTIDE SEQUENCE [LARGE SCALE GENOMIC DNA]</scope>
    <source>
        <strain evidence="2 3">21072</strain>
    </source>
</reference>
<dbReference type="AlphaFoldDB" id="A0A062II23"/>
<protein>
    <submittedName>
        <fullName evidence="2">Putative alkaline protease domain protein</fullName>
    </submittedName>
</protein>
<comment type="caution">
    <text evidence="2">The sequence shown here is derived from an EMBL/GenBank/DDBJ whole genome shotgun (WGS) entry which is preliminary data.</text>
</comment>
<accession>A0A062II23</accession>
<organism evidence="2 3">
    <name type="scientific">Acinetobacter baumannii 21072</name>
    <dbReference type="NCBI Taxonomy" id="1310697"/>
    <lineage>
        <taxon>Bacteria</taxon>
        <taxon>Pseudomonadati</taxon>
        <taxon>Pseudomonadota</taxon>
        <taxon>Gammaproteobacteria</taxon>
        <taxon>Moraxellales</taxon>
        <taxon>Moraxellaceae</taxon>
        <taxon>Acinetobacter</taxon>
        <taxon>Acinetobacter calcoaceticus/baumannii complex</taxon>
    </lineage>
</organism>
<dbReference type="GO" id="GO:0006508">
    <property type="term" value="P:proteolysis"/>
    <property type="evidence" value="ECO:0007669"/>
    <property type="project" value="UniProtKB-KW"/>
</dbReference>